<evidence type="ECO:0008006" key="3">
    <source>
        <dbReference type="Google" id="ProtNLM"/>
    </source>
</evidence>
<proteinExistence type="predicted"/>
<evidence type="ECO:0000313" key="1">
    <source>
        <dbReference type="EMBL" id="KAE9411152.1"/>
    </source>
</evidence>
<gene>
    <name evidence="1" type="ORF">BT96DRAFT_370</name>
</gene>
<dbReference type="Proteomes" id="UP000799118">
    <property type="component" value="Unassembled WGS sequence"/>
</dbReference>
<sequence>MNMDQPSNASDLIDKLEKLHLRGQLRSFRYPSNIEREFFLDLIARGEKELLQQENEDLTILLQRVRSILSPIRKLPNELLLECLMHYLDYGSIYMCGGIPRLACRLCLVCHHFQDLILSCKPIWSSISAEISRFSNVDLENLDEVEDDIHGEEADEKALHMVEPVLPKLLQRSASHPLKVDIYVDSRTPGRLLSKTPIFKLLNSHKSPWKSLCITCEAHITADVLRGICRAMKDIEELEIRYGWLSYSH</sequence>
<dbReference type="OrthoDB" id="3266451at2759"/>
<keyword evidence="2" id="KW-1185">Reference proteome</keyword>
<name>A0A6A4IFP8_9AGAR</name>
<organism evidence="1 2">
    <name type="scientific">Gymnopus androsaceus JB14</name>
    <dbReference type="NCBI Taxonomy" id="1447944"/>
    <lineage>
        <taxon>Eukaryota</taxon>
        <taxon>Fungi</taxon>
        <taxon>Dikarya</taxon>
        <taxon>Basidiomycota</taxon>
        <taxon>Agaricomycotina</taxon>
        <taxon>Agaricomycetes</taxon>
        <taxon>Agaricomycetidae</taxon>
        <taxon>Agaricales</taxon>
        <taxon>Marasmiineae</taxon>
        <taxon>Omphalotaceae</taxon>
        <taxon>Gymnopus</taxon>
    </lineage>
</organism>
<reference evidence="1" key="1">
    <citation type="journal article" date="2019" name="Environ. Microbiol.">
        <title>Fungal ecological strategies reflected in gene transcription - a case study of two litter decomposers.</title>
        <authorList>
            <person name="Barbi F."/>
            <person name="Kohler A."/>
            <person name="Barry K."/>
            <person name="Baskaran P."/>
            <person name="Daum C."/>
            <person name="Fauchery L."/>
            <person name="Ihrmark K."/>
            <person name="Kuo A."/>
            <person name="LaButti K."/>
            <person name="Lipzen A."/>
            <person name="Morin E."/>
            <person name="Grigoriev I.V."/>
            <person name="Henrissat B."/>
            <person name="Lindahl B."/>
            <person name="Martin F."/>
        </authorList>
    </citation>
    <scope>NUCLEOTIDE SEQUENCE</scope>
    <source>
        <strain evidence="1">JB14</strain>
    </source>
</reference>
<accession>A0A6A4IFP8</accession>
<protein>
    <recommendedName>
        <fullName evidence="3">F-box domain-containing protein</fullName>
    </recommendedName>
</protein>
<dbReference type="AlphaFoldDB" id="A0A6A4IFP8"/>
<dbReference type="EMBL" id="ML769383">
    <property type="protein sequence ID" value="KAE9411152.1"/>
    <property type="molecule type" value="Genomic_DNA"/>
</dbReference>
<evidence type="ECO:0000313" key="2">
    <source>
        <dbReference type="Proteomes" id="UP000799118"/>
    </source>
</evidence>